<evidence type="ECO:0000256" key="10">
    <source>
        <dbReference type="SAM" id="MobiDB-lite"/>
    </source>
</evidence>
<sequence>MSSSISAFTCSPPAGAAVGNWLYFVFLSPCPQRALFSLLDLLFLLTLLLFLIQKLLSRHHESNSDAAKPLLPTSPAVPVRTTWRFNLPLAISSILAAAFLVLLILSVALDKSSPVSWRLLQSIFFSLQFLSHLAAAAVIAHEKRFRAISHPLTLRLFWIFSFLLSILLTVSAILRLFSSSANFPDGIASLVFLLFSAALLVFALSPSTGFHSQLSSSSPASPSTTDTNLSDPESKPNVTGYTTASLLSRLTWSWMNPLLAKGYKSPLKLEDVPSLAPEHQAQRLYNLFNSNWPRPAIKSHHPVRTTLLRCFWPQLLLTASLAVLRLCVMYVGPILINRFIDFASGRRSSIYEGYYLCLTLLVAKFVEVLCSHHYNFHSQKTGMLIRSTLITTLYRKGLRLSCSARQSHGLGMIVNYMAVDAQQLSDMMLQIHYIWLMPLQVGVALALLYAYLGPSVTSAIVGIVAVMAFVVFGTKRNNRFQFSLMGMRDKRMKATNEMLNYMRVIKFQAWEEHFNKRIQGFRSDEFGWLSRFMYSISGNIIVLWSAPVVISSLVFGTCIAAGVRLDAGIVFTATSFFKILQEPMRNFPQALISASQAMISLERLDAYMTSGELDEAAVEQVLSGYDVDAPAVEVCEGTFAWEDDASAETAWLKRLNVRIPRGALAAVVGTVGSGKSSFLSCLVGEMHRISGKVRVFGSMAYVAQTAWIQNGTIQDNILFGLPLNQQKYKEVIRVCCLTKDLEMMEFGDQTEIGERGINLSGGQKQRIQLARAVYQDSDVYLLDDVFSAVDAHTGSEIFKECIRGALKDKTVILVTHQVDFLHNADLILFYGASRAWSPEQVRMDSPSKQGDQTITNEEKSKDESSVISPKTDKSSAKLIKDEERETGKVSLNVYKTYITEAWGWWGVIAVLIVSLLWQGSLMASDYWLALSTSANNASPFNPSLFIEVYVIIAVISVILVAGRAFLVTYWGLQTAQIFFKQILNKYVGLSLSYGLSLNSVLFWAIWISCFLENRMVSVERIKQFSNIPPEAPWRIKDRLPSPNWPTHGDIILRDLKVRYRPNTPLVLHGITLDIHGGEKIGVVGRTGSGKSTLIQALFRIVEPSGGKIIIDGVDICILGLHDLRSRFGIIPQEPVLFEGTVRSNVDPVGQYTDDEIWQSLERCQLKQAVAAKPEKLDALVVDNGENWSVGQRQLFCLGRVLLKKSRILFMDEATASGLKFCTGLAKEFDSPTNLIERPSLFGALVQEYANRSSDL</sequence>
<dbReference type="InterPro" id="IPR017871">
    <property type="entry name" value="ABC_transporter-like_CS"/>
</dbReference>
<dbReference type="EMBL" id="JAGFBR010000019">
    <property type="protein sequence ID" value="KAH0449026.1"/>
    <property type="molecule type" value="Genomic_DNA"/>
</dbReference>
<keyword evidence="4 11" id="KW-0812">Transmembrane</keyword>
<dbReference type="CDD" id="cd03250">
    <property type="entry name" value="ABCC_MRP_domain1"/>
    <property type="match status" value="1"/>
</dbReference>
<dbReference type="InterPro" id="IPR011527">
    <property type="entry name" value="ABC1_TM_dom"/>
</dbReference>
<feature type="transmembrane region" description="Helical" evidence="11">
    <location>
        <begin position="458"/>
        <end position="474"/>
    </location>
</feature>
<feature type="transmembrane region" description="Helical" evidence="11">
    <location>
        <begin position="119"/>
        <end position="140"/>
    </location>
</feature>
<dbReference type="FunFam" id="3.40.50.300:FF:000163">
    <property type="entry name" value="Multidrug resistance-associated protein member 4"/>
    <property type="match status" value="1"/>
</dbReference>
<comment type="subcellular location">
    <subcellularLocation>
        <location evidence="1">Membrane</location>
        <topology evidence="1">Multi-pass membrane protein</topology>
    </subcellularLocation>
</comment>
<dbReference type="PROSITE" id="PS50929">
    <property type="entry name" value="ABC_TM1F"/>
    <property type="match status" value="1"/>
</dbReference>
<evidence type="ECO:0000256" key="1">
    <source>
        <dbReference type="ARBA" id="ARBA00004141"/>
    </source>
</evidence>
<dbReference type="Pfam" id="PF00664">
    <property type="entry name" value="ABC_membrane"/>
    <property type="match status" value="1"/>
</dbReference>
<dbReference type="InterPro" id="IPR050173">
    <property type="entry name" value="ABC_transporter_C-like"/>
</dbReference>
<gene>
    <name evidence="14" type="ORF">IEQ34_022826</name>
</gene>
<dbReference type="PROSITE" id="PS50893">
    <property type="entry name" value="ABC_TRANSPORTER_2"/>
    <property type="match status" value="2"/>
</dbReference>
<accession>A0AAV7FY82</accession>
<evidence type="ECO:0000256" key="7">
    <source>
        <dbReference type="ARBA" id="ARBA00022840"/>
    </source>
</evidence>
<feature type="transmembrane region" description="Helical" evidence="11">
    <location>
        <begin position="87"/>
        <end position="107"/>
    </location>
</feature>
<evidence type="ECO:0000256" key="9">
    <source>
        <dbReference type="ARBA" id="ARBA00023136"/>
    </source>
</evidence>
<dbReference type="CDD" id="cd18579">
    <property type="entry name" value="ABC_6TM_ABCC_D1"/>
    <property type="match status" value="1"/>
</dbReference>
<evidence type="ECO:0000259" key="13">
    <source>
        <dbReference type="PROSITE" id="PS50929"/>
    </source>
</evidence>
<keyword evidence="7" id="KW-0067">ATP-binding</keyword>
<dbReference type="AlphaFoldDB" id="A0AAV7FY82"/>
<proteinExistence type="inferred from homology"/>
<evidence type="ECO:0008006" key="16">
    <source>
        <dbReference type="Google" id="ProtNLM"/>
    </source>
</evidence>
<evidence type="ECO:0000259" key="12">
    <source>
        <dbReference type="PROSITE" id="PS50893"/>
    </source>
</evidence>
<feature type="domain" description="ABC transporter" evidence="12">
    <location>
        <begin position="632"/>
        <end position="857"/>
    </location>
</feature>
<dbReference type="Gene3D" id="1.20.1560.10">
    <property type="entry name" value="ABC transporter type 1, transmembrane domain"/>
    <property type="match status" value="2"/>
</dbReference>
<comment type="similarity">
    <text evidence="2">Belongs to the ABC transporter superfamily. ABCC family. Conjugate transporter (TC 3.A.1.208) subfamily.</text>
</comment>
<dbReference type="SMART" id="SM00382">
    <property type="entry name" value="AAA"/>
    <property type="match status" value="2"/>
</dbReference>
<dbReference type="GO" id="GO:0005524">
    <property type="term" value="F:ATP binding"/>
    <property type="evidence" value="ECO:0007669"/>
    <property type="project" value="UniProtKB-KW"/>
</dbReference>
<dbReference type="FunFam" id="3.40.50.300:FF:000973">
    <property type="entry name" value="Multidrug resistance-associated protein 4"/>
    <property type="match status" value="1"/>
</dbReference>
<evidence type="ECO:0000256" key="6">
    <source>
        <dbReference type="ARBA" id="ARBA00022741"/>
    </source>
</evidence>
<dbReference type="SUPFAM" id="SSF52540">
    <property type="entry name" value="P-loop containing nucleoside triphosphate hydrolases"/>
    <property type="match status" value="2"/>
</dbReference>
<dbReference type="SUPFAM" id="SSF90123">
    <property type="entry name" value="ABC transporter transmembrane region"/>
    <property type="match status" value="1"/>
</dbReference>
<keyword evidence="3" id="KW-0813">Transport</keyword>
<feature type="transmembrane region" description="Helical" evidence="11">
    <location>
        <begin position="902"/>
        <end position="924"/>
    </location>
</feature>
<feature type="region of interest" description="Disordered" evidence="10">
    <location>
        <begin position="213"/>
        <end position="237"/>
    </location>
</feature>
<feature type="transmembrane region" description="Helical" evidence="11">
    <location>
        <begin position="186"/>
        <end position="204"/>
    </location>
</feature>
<organism evidence="14 15">
    <name type="scientific">Dendrobium chrysotoxum</name>
    <name type="common">Orchid</name>
    <dbReference type="NCBI Taxonomy" id="161865"/>
    <lineage>
        <taxon>Eukaryota</taxon>
        <taxon>Viridiplantae</taxon>
        <taxon>Streptophyta</taxon>
        <taxon>Embryophyta</taxon>
        <taxon>Tracheophyta</taxon>
        <taxon>Spermatophyta</taxon>
        <taxon>Magnoliopsida</taxon>
        <taxon>Liliopsida</taxon>
        <taxon>Asparagales</taxon>
        <taxon>Orchidaceae</taxon>
        <taxon>Epidendroideae</taxon>
        <taxon>Malaxideae</taxon>
        <taxon>Dendrobiinae</taxon>
        <taxon>Dendrobium</taxon>
    </lineage>
</organism>
<feature type="transmembrane region" description="Helical" evidence="11">
    <location>
        <begin position="552"/>
        <end position="577"/>
    </location>
</feature>
<feature type="domain" description="ABC transmembrane type-1" evidence="13">
    <location>
        <begin position="316"/>
        <end position="596"/>
    </location>
</feature>
<dbReference type="GO" id="GO:0016887">
    <property type="term" value="F:ATP hydrolysis activity"/>
    <property type="evidence" value="ECO:0007669"/>
    <property type="project" value="InterPro"/>
</dbReference>
<name>A0AAV7FY82_DENCH</name>
<evidence type="ECO:0000256" key="4">
    <source>
        <dbReference type="ARBA" id="ARBA00022692"/>
    </source>
</evidence>
<dbReference type="InterPro" id="IPR036640">
    <property type="entry name" value="ABC1_TM_sf"/>
</dbReference>
<feature type="transmembrane region" description="Helical" evidence="11">
    <location>
        <begin position="311"/>
        <end position="333"/>
    </location>
</feature>
<dbReference type="InterPro" id="IPR027417">
    <property type="entry name" value="P-loop_NTPase"/>
</dbReference>
<keyword evidence="15" id="KW-1185">Reference proteome</keyword>
<keyword evidence="8 11" id="KW-1133">Transmembrane helix</keyword>
<keyword evidence="6" id="KW-0547">Nucleotide-binding</keyword>
<dbReference type="PROSITE" id="PS00211">
    <property type="entry name" value="ABC_TRANSPORTER_1"/>
    <property type="match status" value="1"/>
</dbReference>
<keyword evidence="9 11" id="KW-0472">Membrane</keyword>
<protein>
    <recommendedName>
        <fullName evidence="16">ABC transporter C family member 4</fullName>
    </recommendedName>
</protein>
<evidence type="ECO:0000313" key="14">
    <source>
        <dbReference type="EMBL" id="KAH0449026.1"/>
    </source>
</evidence>
<dbReference type="InterPro" id="IPR003439">
    <property type="entry name" value="ABC_transporter-like_ATP-bd"/>
</dbReference>
<feature type="compositionally biased region" description="Polar residues" evidence="10">
    <location>
        <begin position="846"/>
        <end position="855"/>
    </location>
</feature>
<dbReference type="CDD" id="cd03244">
    <property type="entry name" value="ABCC_MRP_domain2"/>
    <property type="match status" value="1"/>
</dbReference>
<feature type="region of interest" description="Disordered" evidence="10">
    <location>
        <begin position="840"/>
        <end position="874"/>
    </location>
</feature>
<dbReference type="InterPro" id="IPR003593">
    <property type="entry name" value="AAA+_ATPase"/>
</dbReference>
<dbReference type="Gene3D" id="3.40.50.300">
    <property type="entry name" value="P-loop containing nucleotide triphosphate hydrolases"/>
    <property type="match status" value="2"/>
</dbReference>
<dbReference type="Pfam" id="PF00005">
    <property type="entry name" value="ABC_tran"/>
    <property type="match status" value="2"/>
</dbReference>
<feature type="transmembrane region" description="Helical" evidence="11">
    <location>
        <begin position="152"/>
        <end position="174"/>
    </location>
</feature>
<evidence type="ECO:0000256" key="11">
    <source>
        <dbReference type="SAM" id="Phobius"/>
    </source>
</evidence>
<feature type="transmembrane region" description="Helical" evidence="11">
    <location>
        <begin position="433"/>
        <end position="452"/>
    </location>
</feature>
<dbReference type="FunFam" id="1.20.1560.10:FF:000003">
    <property type="entry name" value="ABC transporter C family member 10"/>
    <property type="match status" value="1"/>
</dbReference>
<feature type="transmembrane region" description="Helical" evidence="11">
    <location>
        <begin position="32"/>
        <end position="52"/>
    </location>
</feature>
<dbReference type="GO" id="GO:0016020">
    <property type="term" value="C:membrane"/>
    <property type="evidence" value="ECO:0007669"/>
    <property type="project" value="UniProtKB-SubCell"/>
</dbReference>
<evidence type="ECO:0000256" key="8">
    <source>
        <dbReference type="ARBA" id="ARBA00022989"/>
    </source>
</evidence>
<feature type="transmembrane region" description="Helical" evidence="11">
    <location>
        <begin position="986"/>
        <end position="1006"/>
    </location>
</feature>
<evidence type="ECO:0000256" key="3">
    <source>
        <dbReference type="ARBA" id="ARBA00022448"/>
    </source>
</evidence>
<feature type="transmembrane region" description="Helical" evidence="11">
    <location>
        <begin position="944"/>
        <end position="966"/>
    </location>
</feature>
<evidence type="ECO:0000256" key="2">
    <source>
        <dbReference type="ARBA" id="ARBA00009726"/>
    </source>
</evidence>
<reference evidence="14 15" key="1">
    <citation type="journal article" date="2021" name="Hortic Res">
        <title>Chromosome-scale assembly of the Dendrobium chrysotoxum genome enhances the understanding of orchid evolution.</title>
        <authorList>
            <person name="Zhang Y."/>
            <person name="Zhang G.Q."/>
            <person name="Zhang D."/>
            <person name="Liu X.D."/>
            <person name="Xu X.Y."/>
            <person name="Sun W.H."/>
            <person name="Yu X."/>
            <person name="Zhu X."/>
            <person name="Wang Z.W."/>
            <person name="Zhao X."/>
            <person name="Zhong W.Y."/>
            <person name="Chen H."/>
            <person name="Yin W.L."/>
            <person name="Huang T."/>
            <person name="Niu S.C."/>
            <person name="Liu Z.J."/>
        </authorList>
    </citation>
    <scope>NUCLEOTIDE SEQUENCE [LARGE SCALE GENOMIC DNA]</scope>
    <source>
        <strain evidence="14">Lindl</strain>
    </source>
</reference>
<feature type="compositionally biased region" description="Basic and acidic residues" evidence="10">
    <location>
        <begin position="856"/>
        <end position="874"/>
    </location>
</feature>
<dbReference type="GO" id="GO:0140359">
    <property type="term" value="F:ABC-type transporter activity"/>
    <property type="evidence" value="ECO:0007669"/>
    <property type="project" value="InterPro"/>
</dbReference>
<comment type="caution">
    <text evidence="14">The sequence shown here is derived from an EMBL/GenBank/DDBJ whole genome shotgun (WGS) entry which is preliminary data.</text>
</comment>
<dbReference type="InterPro" id="IPR044746">
    <property type="entry name" value="ABCC_6TM_D1"/>
</dbReference>
<dbReference type="PANTHER" id="PTHR24223:SF362">
    <property type="entry name" value="ABC TRANSPORTER C FAMILY MEMBER 4"/>
    <property type="match status" value="1"/>
</dbReference>
<feature type="compositionally biased region" description="Polar residues" evidence="10">
    <location>
        <begin position="224"/>
        <end position="237"/>
    </location>
</feature>
<evidence type="ECO:0000256" key="5">
    <source>
        <dbReference type="ARBA" id="ARBA00022737"/>
    </source>
</evidence>
<keyword evidence="5" id="KW-0677">Repeat</keyword>
<evidence type="ECO:0000313" key="15">
    <source>
        <dbReference type="Proteomes" id="UP000775213"/>
    </source>
</evidence>
<feature type="domain" description="ABC transporter" evidence="12">
    <location>
        <begin position="1052"/>
        <end position="1247"/>
    </location>
</feature>
<dbReference type="Proteomes" id="UP000775213">
    <property type="component" value="Unassembled WGS sequence"/>
</dbReference>
<dbReference type="PANTHER" id="PTHR24223">
    <property type="entry name" value="ATP-BINDING CASSETTE SUB-FAMILY C"/>
    <property type="match status" value="1"/>
</dbReference>